<feature type="domain" description="DSBA-like thioredoxin" evidence="1">
    <location>
        <begin position="16"/>
        <end position="142"/>
    </location>
</feature>
<proteinExistence type="predicted"/>
<name>A0A4U1JG54_9BACT</name>
<dbReference type="RefSeq" id="WP_136929191.1">
    <property type="nucleotide sequence ID" value="NZ_SSMQ01000010.1"/>
</dbReference>
<dbReference type="AlphaFoldDB" id="A0A4U1JG54"/>
<gene>
    <name evidence="2" type="ORF">E8A74_12400</name>
</gene>
<accession>A0A4U1JG54</accession>
<evidence type="ECO:0000313" key="3">
    <source>
        <dbReference type="Proteomes" id="UP000309215"/>
    </source>
</evidence>
<evidence type="ECO:0000313" key="2">
    <source>
        <dbReference type="EMBL" id="TKD09518.1"/>
    </source>
</evidence>
<dbReference type="Gene3D" id="3.40.30.10">
    <property type="entry name" value="Glutaredoxin"/>
    <property type="match status" value="1"/>
</dbReference>
<dbReference type="Proteomes" id="UP000309215">
    <property type="component" value="Unassembled WGS sequence"/>
</dbReference>
<dbReference type="InterPro" id="IPR001853">
    <property type="entry name" value="DSBA-like_thioredoxin_dom"/>
</dbReference>
<dbReference type="OrthoDB" id="9799122at2"/>
<evidence type="ECO:0000259" key="1">
    <source>
        <dbReference type="Pfam" id="PF01323"/>
    </source>
</evidence>
<dbReference type="InterPro" id="IPR036249">
    <property type="entry name" value="Thioredoxin-like_sf"/>
</dbReference>
<sequence>MSEPAQGAASGGPYLFYGDLNCPFCHAQNERLLELGAERKVEWRGVRHMPHLPIPAKNTTPEREELQREVLSVRQREPAVSISIPPARPNTERATLLVAAARRHDPGRAEGLKTLLYRALWVHARDISDSCVLDELRRVAGLPELIVGEADKKTLESWQKEWEQGPFERRIPVIVSPRGARLLGMGERGRVEVFLRSGLLNADGGGHCD</sequence>
<organism evidence="2 3">
    <name type="scientific">Polyangium fumosum</name>
    <dbReference type="NCBI Taxonomy" id="889272"/>
    <lineage>
        <taxon>Bacteria</taxon>
        <taxon>Pseudomonadati</taxon>
        <taxon>Myxococcota</taxon>
        <taxon>Polyangia</taxon>
        <taxon>Polyangiales</taxon>
        <taxon>Polyangiaceae</taxon>
        <taxon>Polyangium</taxon>
    </lineage>
</organism>
<dbReference type="SUPFAM" id="SSF52833">
    <property type="entry name" value="Thioredoxin-like"/>
    <property type="match status" value="1"/>
</dbReference>
<dbReference type="EMBL" id="SSMQ01000010">
    <property type="protein sequence ID" value="TKD09518.1"/>
    <property type="molecule type" value="Genomic_DNA"/>
</dbReference>
<keyword evidence="3" id="KW-1185">Reference proteome</keyword>
<dbReference type="GO" id="GO:0016491">
    <property type="term" value="F:oxidoreductase activity"/>
    <property type="evidence" value="ECO:0007669"/>
    <property type="project" value="InterPro"/>
</dbReference>
<dbReference type="Pfam" id="PF01323">
    <property type="entry name" value="DSBA"/>
    <property type="match status" value="1"/>
</dbReference>
<reference evidence="2 3" key="1">
    <citation type="submission" date="2019-04" db="EMBL/GenBank/DDBJ databases">
        <authorList>
            <person name="Li Y."/>
            <person name="Wang J."/>
        </authorList>
    </citation>
    <scope>NUCLEOTIDE SEQUENCE [LARGE SCALE GENOMIC DNA]</scope>
    <source>
        <strain evidence="2 3">DSM 14668</strain>
    </source>
</reference>
<protein>
    <recommendedName>
        <fullName evidence="1">DSBA-like thioredoxin domain-containing protein</fullName>
    </recommendedName>
</protein>
<comment type="caution">
    <text evidence="2">The sequence shown here is derived from an EMBL/GenBank/DDBJ whole genome shotgun (WGS) entry which is preliminary data.</text>
</comment>